<proteinExistence type="predicted"/>
<dbReference type="Proteomes" id="UP000077255">
    <property type="component" value="Chromosome"/>
</dbReference>
<name>A0A160MXJ9_9GAMM</name>
<reference evidence="1 2" key="1">
    <citation type="submission" date="2016-02" db="EMBL/GenBank/DDBJ databases">
        <title>Complete genome sequencing and analysis of ATSB10, Dyella thiooxydans isolated from rhizosphere soil of sunflower (Helianthus annuus L.).</title>
        <authorList>
            <person name="Lee Y."/>
            <person name="Hwangbo K."/>
            <person name="Chung H."/>
            <person name="Yoo J."/>
            <person name="Kim K.Y."/>
            <person name="Sa T.M."/>
            <person name="Um Y."/>
            <person name="Madhaiyan M."/>
        </authorList>
    </citation>
    <scope>NUCLEOTIDE SEQUENCE [LARGE SCALE GENOMIC DNA]</scope>
    <source>
        <strain evidence="1 2">ATSB10</strain>
    </source>
</reference>
<sequence length="44" mass="4442">MWHPDRRGGRYCGGVAGIALARRAASLPPLTPARDAPSGLAAGA</sequence>
<dbReference type="EMBL" id="CP014841">
    <property type="protein sequence ID" value="AND67704.1"/>
    <property type="molecule type" value="Genomic_DNA"/>
</dbReference>
<dbReference type="KEGG" id="dtx:ATSB10_02500"/>
<keyword evidence="2" id="KW-1185">Reference proteome</keyword>
<organism evidence="1 2">
    <name type="scientific">Dyella thiooxydans</name>
    <dbReference type="NCBI Taxonomy" id="445710"/>
    <lineage>
        <taxon>Bacteria</taxon>
        <taxon>Pseudomonadati</taxon>
        <taxon>Pseudomonadota</taxon>
        <taxon>Gammaproteobacteria</taxon>
        <taxon>Lysobacterales</taxon>
        <taxon>Rhodanobacteraceae</taxon>
        <taxon>Dyella</taxon>
    </lineage>
</organism>
<accession>A0A160MXJ9</accession>
<dbReference type="AlphaFoldDB" id="A0A160MXJ9"/>
<evidence type="ECO:0000313" key="2">
    <source>
        <dbReference type="Proteomes" id="UP000077255"/>
    </source>
</evidence>
<dbReference type="PATRIC" id="fig|445710.3.peg.248"/>
<protein>
    <submittedName>
        <fullName evidence="1">Uncharacterized protein</fullName>
    </submittedName>
</protein>
<gene>
    <name evidence="1" type="ORF">ATSB10_02500</name>
</gene>
<evidence type="ECO:0000313" key="1">
    <source>
        <dbReference type="EMBL" id="AND67704.1"/>
    </source>
</evidence>